<evidence type="ECO:0000313" key="2">
    <source>
        <dbReference type="Proteomes" id="UP000009183"/>
    </source>
</evidence>
<dbReference type="PANTHER" id="PTHR38222">
    <property type="entry name" value="TFIIS N-TERMINAL DOMAIN-CONTAINING PROTEIN"/>
    <property type="match status" value="1"/>
</dbReference>
<dbReference type="HOGENOM" id="CLU_2594597_0_0_1"/>
<dbReference type="PANTHER" id="PTHR38222:SF1">
    <property type="entry name" value="TFIIS N-TERMINAL DOMAIN-CONTAINING PROTEIN"/>
    <property type="match status" value="1"/>
</dbReference>
<name>F6HQI0_VITVI</name>
<evidence type="ECO:0000313" key="1">
    <source>
        <dbReference type="EMBL" id="CCB56937.1"/>
    </source>
</evidence>
<accession>F6HQI0</accession>
<organism evidence="1 2">
    <name type="scientific">Vitis vinifera</name>
    <name type="common">Grape</name>
    <dbReference type="NCBI Taxonomy" id="29760"/>
    <lineage>
        <taxon>Eukaryota</taxon>
        <taxon>Viridiplantae</taxon>
        <taxon>Streptophyta</taxon>
        <taxon>Embryophyta</taxon>
        <taxon>Tracheophyta</taxon>
        <taxon>Spermatophyta</taxon>
        <taxon>Magnoliopsida</taxon>
        <taxon>eudicotyledons</taxon>
        <taxon>Gunneridae</taxon>
        <taxon>Pentapetalae</taxon>
        <taxon>rosids</taxon>
        <taxon>Vitales</taxon>
        <taxon>Vitaceae</taxon>
        <taxon>Viteae</taxon>
        <taxon>Vitis</taxon>
    </lineage>
</organism>
<dbReference type="InParanoid" id="F6HQI0"/>
<dbReference type="OrthoDB" id="607613at2759"/>
<dbReference type="EMBL" id="FN596006">
    <property type="protein sequence ID" value="CCB56937.1"/>
    <property type="molecule type" value="Genomic_DNA"/>
</dbReference>
<protein>
    <submittedName>
        <fullName evidence="1">Uncharacterized protein</fullName>
    </submittedName>
</protein>
<proteinExistence type="predicted"/>
<dbReference type="STRING" id="29760.F6HQI0"/>
<sequence>MSGIVDMWTSEVAKLRQKGQTLFSSGSTTAPPEPTLVVPPHEGSSSLLCPVFKYSEASVSVIVEWFSA</sequence>
<dbReference type="Proteomes" id="UP000009183">
    <property type="component" value="Chromosome 3"/>
</dbReference>
<keyword evidence="2" id="KW-1185">Reference proteome</keyword>
<dbReference type="AlphaFoldDB" id="F6HQI0"/>
<gene>
    <name evidence="1" type="ordered locus">VIT_03s0063g01760</name>
</gene>
<dbReference type="PaxDb" id="29760-VIT_03s0063g01760.t01"/>
<reference evidence="2" key="1">
    <citation type="journal article" date="2007" name="Nature">
        <title>The grapevine genome sequence suggests ancestral hexaploidization in major angiosperm phyla.</title>
        <authorList>
            <consortium name="The French-Italian Public Consortium for Grapevine Genome Characterization."/>
            <person name="Jaillon O."/>
            <person name="Aury J.-M."/>
            <person name="Noel B."/>
            <person name="Policriti A."/>
            <person name="Clepet C."/>
            <person name="Casagrande A."/>
            <person name="Choisne N."/>
            <person name="Aubourg S."/>
            <person name="Vitulo N."/>
            <person name="Jubin C."/>
            <person name="Vezzi A."/>
            <person name="Legeai F."/>
            <person name="Hugueney P."/>
            <person name="Dasilva C."/>
            <person name="Horner D."/>
            <person name="Mica E."/>
            <person name="Jublot D."/>
            <person name="Poulain J."/>
            <person name="Bruyere C."/>
            <person name="Billault A."/>
            <person name="Segurens B."/>
            <person name="Gouyvenoux M."/>
            <person name="Ugarte E."/>
            <person name="Cattonaro F."/>
            <person name="Anthouard V."/>
            <person name="Vico V."/>
            <person name="Del Fabbro C."/>
            <person name="Alaux M."/>
            <person name="Di Gaspero G."/>
            <person name="Dumas V."/>
            <person name="Felice N."/>
            <person name="Paillard S."/>
            <person name="Juman I."/>
            <person name="Moroldo M."/>
            <person name="Scalabrin S."/>
            <person name="Canaguier A."/>
            <person name="Le Clainche I."/>
            <person name="Malacrida G."/>
            <person name="Durand E."/>
            <person name="Pesole G."/>
            <person name="Laucou V."/>
            <person name="Chatelet P."/>
            <person name="Merdinoglu D."/>
            <person name="Delledonne M."/>
            <person name="Pezzotti M."/>
            <person name="Lecharny A."/>
            <person name="Scarpelli C."/>
            <person name="Artiguenave F."/>
            <person name="Pe M.E."/>
            <person name="Valle G."/>
            <person name="Morgante M."/>
            <person name="Caboche M."/>
            <person name="Adam-Blondon A.-F."/>
            <person name="Weissenbach J."/>
            <person name="Quetier F."/>
            <person name="Wincker P."/>
        </authorList>
    </citation>
    <scope>NUCLEOTIDE SEQUENCE [LARGE SCALE GENOMIC DNA]</scope>
    <source>
        <strain evidence="2">cv. Pinot noir / PN40024</strain>
    </source>
</reference>